<dbReference type="GO" id="GO:0005886">
    <property type="term" value="C:plasma membrane"/>
    <property type="evidence" value="ECO:0007669"/>
    <property type="project" value="UniProtKB-SubCell"/>
</dbReference>
<dbReference type="Gene3D" id="1.20.1560.10">
    <property type="entry name" value="ABC transporter type 1, transmembrane domain"/>
    <property type="match status" value="1"/>
</dbReference>
<evidence type="ECO:0000313" key="7">
    <source>
        <dbReference type="EMBL" id="MCU6705376.1"/>
    </source>
</evidence>
<gene>
    <name evidence="7" type="ORF">OCV57_05500</name>
</gene>
<proteinExistence type="predicted"/>
<evidence type="ECO:0000256" key="5">
    <source>
        <dbReference type="SAM" id="MobiDB-lite"/>
    </source>
</evidence>
<comment type="subcellular location">
    <subcellularLocation>
        <location evidence="1">Cell membrane</location>
        <topology evidence="1">Multi-pass membrane protein</topology>
    </subcellularLocation>
</comment>
<keyword evidence="2 6" id="KW-0812">Transmembrane</keyword>
<keyword evidence="8" id="KW-1185">Reference proteome</keyword>
<feature type="region of interest" description="Disordered" evidence="5">
    <location>
        <begin position="1"/>
        <end position="49"/>
    </location>
</feature>
<evidence type="ECO:0000256" key="1">
    <source>
        <dbReference type="ARBA" id="ARBA00004651"/>
    </source>
</evidence>
<dbReference type="AlphaFoldDB" id="A0AAE3LLY2"/>
<evidence type="ECO:0000256" key="3">
    <source>
        <dbReference type="ARBA" id="ARBA00022989"/>
    </source>
</evidence>
<keyword evidence="3 6" id="KW-1133">Transmembrane helix</keyword>
<feature type="compositionally biased region" description="Basic and acidic residues" evidence="5">
    <location>
        <begin position="7"/>
        <end position="37"/>
    </location>
</feature>
<dbReference type="GO" id="GO:0005524">
    <property type="term" value="F:ATP binding"/>
    <property type="evidence" value="ECO:0007669"/>
    <property type="project" value="InterPro"/>
</dbReference>
<evidence type="ECO:0000256" key="2">
    <source>
        <dbReference type="ARBA" id="ARBA00022692"/>
    </source>
</evidence>
<comment type="caution">
    <text evidence="7">The sequence shown here is derived from an EMBL/GenBank/DDBJ whole genome shotgun (WGS) entry which is preliminary data.</text>
</comment>
<accession>A0AAE3LLY2</accession>
<evidence type="ECO:0000256" key="4">
    <source>
        <dbReference type="ARBA" id="ARBA00023136"/>
    </source>
</evidence>
<sequence>MSKKDRLKAQKEKQDRLRKEEELEEQREREEARERQSRSAKKMMKKAKRTKPNGEPVYYLILKLLMIVPFAYSGFFYGGVTIVGIMGKYIEPVPPKWVLWAMAAGVVVMFAGILFAFFKKYIVSFILSLGGMISFLKAGGYLIKRIQDKLSNSAVDQSLQNMDKEYMWRFYPIIGVAVISATLLICTIIRKLIERKRLQRERDNAPVESIIN</sequence>
<feature type="compositionally biased region" description="Basic residues" evidence="5">
    <location>
        <begin position="38"/>
        <end position="49"/>
    </location>
</feature>
<organism evidence="7 8">
    <name type="scientific">Hominimerdicola aceti</name>
    <dbReference type="NCBI Taxonomy" id="2981726"/>
    <lineage>
        <taxon>Bacteria</taxon>
        <taxon>Bacillati</taxon>
        <taxon>Bacillota</taxon>
        <taxon>Clostridia</taxon>
        <taxon>Eubacteriales</taxon>
        <taxon>Oscillospiraceae</taxon>
        <taxon>Hominimerdicola</taxon>
    </lineage>
</organism>
<feature type="transmembrane region" description="Helical" evidence="6">
    <location>
        <begin position="125"/>
        <end position="143"/>
    </location>
</feature>
<evidence type="ECO:0000313" key="8">
    <source>
        <dbReference type="Proteomes" id="UP001208131"/>
    </source>
</evidence>
<name>A0AAE3LLY2_9FIRM</name>
<dbReference type="EMBL" id="JAOQJZ010000004">
    <property type="protein sequence ID" value="MCU6705376.1"/>
    <property type="molecule type" value="Genomic_DNA"/>
</dbReference>
<dbReference type="InterPro" id="IPR036640">
    <property type="entry name" value="ABC1_TM_sf"/>
</dbReference>
<reference evidence="7 8" key="1">
    <citation type="journal article" date="2021" name="ISME Commun">
        <title>Automated analysis of genomic sequences facilitates high-throughput and comprehensive description of bacteria.</title>
        <authorList>
            <person name="Hitch T.C.A."/>
        </authorList>
    </citation>
    <scope>NUCLEOTIDE SEQUENCE [LARGE SCALE GENOMIC DNA]</scope>
    <source>
        <strain evidence="7 8">Sanger_31</strain>
    </source>
</reference>
<feature type="transmembrane region" description="Helical" evidence="6">
    <location>
        <begin position="57"/>
        <end position="77"/>
    </location>
</feature>
<dbReference type="RefSeq" id="WP_038670282.1">
    <property type="nucleotide sequence ID" value="NZ_JAOQJZ010000004.1"/>
</dbReference>
<feature type="transmembrane region" description="Helical" evidence="6">
    <location>
        <begin position="97"/>
        <end position="118"/>
    </location>
</feature>
<evidence type="ECO:0000256" key="6">
    <source>
        <dbReference type="SAM" id="Phobius"/>
    </source>
</evidence>
<feature type="transmembrane region" description="Helical" evidence="6">
    <location>
        <begin position="170"/>
        <end position="193"/>
    </location>
</feature>
<protein>
    <submittedName>
        <fullName evidence="7">Uncharacterized protein</fullName>
    </submittedName>
</protein>
<keyword evidence="4 6" id="KW-0472">Membrane</keyword>
<dbReference type="Proteomes" id="UP001208131">
    <property type="component" value="Unassembled WGS sequence"/>
</dbReference>